<dbReference type="EMBL" id="GGEC01088962">
    <property type="protein sequence ID" value="MBX69446.1"/>
    <property type="molecule type" value="Transcribed_RNA"/>
</dbReference>
<sequence length="158" mass="17888">MAIELIEMRNGLEFNSWCMTSRVVILNFEGCDRVRSPEGLRAVVPFFAKVERLQWADVDSNDKDWPMKLESQSCHRWPPMQPNSAMSLHTKQLFSLQATISTQLPAQECCGIQTAINDSDAPTSKYLVSDAFSSVYVPWSSFPHGSSKPIMPVRRFTT</sequence>
<accession>A0A2P2QQX4</accession>
<protein>
    <submittedName>
        <fullName evidence="1">Uncharacterized protein</fullName>
    </submittedName>
</protein>
<reference evidence="1" key="1">
    <citation type="submission" date="2018-02" db="EMBL/GenBank/DDBJ databases">
        <title>Rhizophora mucronata_Transcriptome.</title>
        <authorList>
            <person name="Meera S.P."/>
            <person name="Sreeshan A."/>
            <person name="Augustine A."/>
        </authorList>
    </citation>
    <scope>NUCLEOTIDE SEQUENCE</scope>
    <source>
        <tissue evidence="1">Leaf</tissue>
    </source>
</reference>
<dbReference type="AlphaFoldDB" id="A0A2P2QQX4"/>
<evidence type="ECO:0000313" key="1">
    <source>
        <dbReference type="EMBL" id="MBX69446.1"/>
    </source>
</evidence>
<name>A0A2P2QQX4_RHIMU</name>
<organism evidence="1">
    <name type="scientific">Rhizophora mucronata</name>
    <name type="common">Asiatic mangrove</name>
    <dbReference type="NCBI Taxonomy" id="61149"/>
    <lineage>
        <taxon>Eukaryota</taxon>
        <taxon>Viridiplantae</taxon>
        <taxon>Streptophyta</taxon>
        <taxon>Embryophyta</taxon>
        <taxon>Tracheophyta</taxon>
        <taxon>Spermatophyta</taxon>
        <taxon>Magnoliopsida</taxon>
        <taxon>eudicotyledons</taxon>
        <taxon>Gunneridae</taxon>
        <taxon>Pentapetalae</taxon>
        <taxon>rosids</taxon>
        <taxon>fabids</taxon>
        <taxon>Malpighiales</taxon>
        <taxon>Rhizophoraceae</taxon>
        <taxon>Rhizophora</taxon>
    </lineage>
</organism>
<proteinExistence type="predicted"/>